<dbReference type="Pfam" id="PF02873">
    <property type="entry name" value="MurB_C"/>
    <property type="match status" value="1"/>
</dbReference>
<dbReference type="RefSeq" id="XP_013258404.1">
    <property type="nucleotide sequence ID" value="XM_013402950.1"/>
</dbReference>
<evidence type="ECO:0000256" key="10">
    <source>
        <dbReference type="ARBA" id="ARBA00022857"/>
    </source>
</evidence>
<dbReference type="GeneID" id="25283477"/>
<dbReference type="OrthoDB" id="66620at2759"/>
<dbReference type="Gene3D" id="3.90.78.10">
    <property type="entry name" value="UDP-N-acetylenolpyruvoylglucosamine reductase, C-terminal domain"/>
    <property type="match status" value="1"/>
</dbReference>
<evidence type="ECO:0000256" key="4">
    <source>
        <dbReference type="ARBA" id="ARBA00004752"/>
    </source>
</evidence>
<keyword evidence="11" id="KW-0133">Cell shape</keyword>
<dbReference type="UniPathway" id="UPA00219"/>
<dbReference type="Pfam" id="PF01565">
    <property type="entry name" value="FAD_binding_4"/>
    <property type="match status" value="1"/>
</dbReference>
<evidence type="ECO:0000256" key="13">
    <source>
        <dbReference type="ARBA" id="ARBA00023002"/>
    </source>
</evidence>
<dbReference type="InterPro" id="IPR036635">
    <property type="entry name" value="MurB_C_sf"/>
</dbReference>
<dbReference type="Gene3D" id="3.30.465.10">
    <property type="match status" value="1"/>
</dbReference>
<evidence type="ECO:0000313" key="18">
    <source>
        <dbReference type="EMBL" id="KEF55814.1"/>
    </source>
</evidence>
<name>A0A072P6U2_9EURO</name>
<dbReference type="PROSITE" id="PS51387">
    <property type="entry name" value="FAD_PCMH"/>
    <property type="match status" value="1"/>
</dbReference>
<comment type="cofactor">
    <cofactor evidence="1">
        <name>FAD</name>
        <dbReference type="ChEBI" id="CHEBI:57692"/>
    </cofactor>
</comment>
<keyword evidence="9" id="KW-0274">FAD</keyword>
<evidence type="ECO:0000256" key="12">
    <source>
        <dbReference type="ARBA" id="ARBA00022984"/>
    </source>
</evidence>
<keyword evidence="13" id="KW-0560">Oxidoreductase</keyword>
<dbReference type="GO" id="GO:0071949">
    <property type="term" value="F:FAD binding"/>
    <property type="evidence" value="ECO:0007669"/>
    <property type="project" value="InterPro"/>
</dbReference>
<evidence type="ECO:0000256" key="8">
    <source>
        <dbReference type="ARBA" id="ARBA00022630"/>
    </source>
</evidence>
<keyword evidence="7" id="KW-0132">Cell division</keyword>
<dbReference type="InterPro" id="IPR016169">
    <property type="entry name" value="FAD-bd_PCMH_sub2"/>
</dbReference>
<evidence type="ECO:0000256" key="6">
    <source>
        <dbReference type="ARBA" id="ARBA00022490"/>
    </source>
</evidence>
<evidence type="ECO:0000256" key="15">
    <source>
        <dbReference type="ARBA" id="ARBA00023316"/>
    </source>
</evidence>
<evidence type="ECO:0000313" key="19">
    <source>
        <dbReference type="Proteomes" id="UP000027920"/>
    </source>
</evidence>
<evidence type="ECO:0000256" key="9">
    <source>
        <dbReference type="ARBA" id="ARBA00022827"/>
    </source>
</evidence>
<dbReference type="NCBIfam" id="NF000755">
    <property type="entry name" value="PRK00046.1"/>
    <property type="match status" value="1"/>
</dbReference>
<evidence type="ECO:0000256" key="11">
    <source>
        <dbReference type="ARBA" id="ARBA00022960"/>
    </source>
</evidence>
<accession>A0A072P6U2</accession>
<dbReference type="PANTHER" id="PTHR21071">
    <property type="entry name" value="UDP-N-ACETYLENOLPYRUVOYLGLUCOSAMINE REDUCTASE"/>
    <property type="match status" value="1"/>
</dbReference>
<keyword evidence="12" id="KW-0573">Peptidoglycan synthesis</keyword>
<keyword evidence="6" id="KW-0963">Cytoplasm</keyword>
<gene>
    <name evidence="18" type="ORF">A1O9_08565</name>
</gene>
<comment type="function">
    <text evidence="2">Cell wall formation.</text>
</comment>
<evidence type="ECO:0000256" key="3">
    <source>
        <dbReference type="ARBA" id="ARBA00004496"/>
    </source>
</evidence>
<dbReference type="GO" id="GO:0005829">
    <property type="term" value="C:cytosol"/>
    <property type="evidence" value="ECO:0007669"/>
    <property type="project" value="TreeGrafter"/>
</dbReference>
<dbReference type="EC" id="1.3.1.98" evidence="5"/>
<keyword evidence="10" id="KW-0521">NADP</keyword>
<evidence type="ECO:0000259" key="17">
    <source>
        <dbReference type="PROSITE" id="PS51387"/>
    </source>
</evidence>
<dbReference type="InterPro" id="IPR036318">
    <property type="entry name" value="FAD-bd_PCMH-like_sf"/>
</dbReference>
<evidence type="ECO:0000256" key="14">
    <source>
        <dbReference type="ARBA" id="ARBA00023306"/>
    </source>
</evidence>
<dbReference type="InterPro" id="IPR016167">
    <property type="entry name" value="FAD-bd_PCMH_sub1"/>
</dbReference>
<keyword evidence="19" id="KW-1185">Reference proteome</keyword>
<evidence type="ECO:0000256" key="1">
    <source>
        <dbReference type="ARBA" id="ARBA00001974"/>
    </source>
</evidence>
<evidence type="ECO:0000256" key="16">
    <source>
        <dbReference type="ARBA" id="ARBA00048914"/>
    </source>
</evidence>
<dbReference type="NCBIfam" id="TIGR00179">
    <property type="entry name" value="murB"/>
    <property type="match status" value="1"/>
</dbReference>
<dbReference type="STRING" id="1182545.A0A072P6U2"/>
<dbReference type="GO" id="GO:0051301">
    <property type="term" value="P:cell division"/>
    <property type="evidence" value="ECO:0007669"/>
    <property type="project" value="UniProtKB-KW"/>
</dbReference>
<dbReference type="InterPro" id="IPR011601">
    <property type="entry name" value="MurB_C"/>
</dbReference>
<evidence type="ECO:0000256" key="2">
    <source>
        <dbReference type="ARBA" id="ARBA00003921"/>
    </source>
</evidence>
<evidence type="ECO:0000256" key="5">
    <source>
        <dbReference type="ARBA" id="ARBA00012518"/>
    </source>
</evidence>
<dbReference type="GO" id="GO:0008360">
    <property type="term" value="P:regulation of cell shape"/>
    <property type="evidence" value="ECO:0007669"/>
    <property type="project" value="UniProtKB-KW"/>
</dbReference>
<dbReference type="AlphaFoldDB" id="A0A072P6U2"/>
<proteinExistence type="inferred from homology"/>
<dbReference type="HAMAP" id="MF_00037">
    <property type="entry name" value="MurB"/>
    <property type="match status" value="1"/>
</dbReference>
<dbReference type="EMBL" id="AMGV01000007">
    <property type="protein sequence ID" value="KEF55814.1"/>
    <property type="molecule type" value="Genomic_DNA"/>
</dbReference>
<keyword evidence="14" id="KW-0131">Cell cycle</keyword>
<evidence type="ECO:0000256" key="7">
    <source>
        <dbReference type="ARBA" id="ARBA00022618"/>
    </source>
</evidence>
<dbReference type="GO" id="GO:0008762">
    <property type="term" value="F:UDP-N-acetylmuramate dehydrogenase activity"/>
    <property type="evidence" value="ECO:0007669"/>
    <property type="project" value="UniProtKB-EC"/>
</dbReference>
<sequence length="356" mass="40229">MAGTLISRNRNAVRPYFRRLDNFNTFGLRSCASDYIVISALDLLDELSGIATAYSHIWIIGDGSNIILPARVHGLVIQPTIRGVHTKIESDDEVIVTVCSGEKWHDFVVWCVEHQLGGLENLAMIPGTVGASPVQNIGAYGAEVSDCIEAVFVWDLKGKRMIRFPSSECMFGYRTSRFSSSSEMWHLIVGVVYKLKRKGWRPNLNHPELMNDSYLSQNDTQELTPKEVFRAVCDIRQQKFAGIHHCAGSFFKNPVVSRERFRQLQALHPGIVSQSLSQGQRKLAAAWLIEQCGWKGYNTTRVGIHKNQALIIVNHGEATSEDLLELASTVRKSIYNRYSIFLQIEPVYFVETFHLR</sequence>
<comment type="subcellular location">
    <subcellularLocation>
        <location evidence="3">Cytoplasm</location>
    </subcellularLocation>
</comment>
<organism evidence="18 19">
    <name type="scientific">Exophiala aquamarina CBS 119918</name>
    <dbReference type="NCBI Taxonomy" id="1182545"/>
    <lineage>
        <taxon>Eukaryota</taxon>
        <taxon>Fungi</taxon>
        <taxon>Dikarya</taxon>
        <taxon>Ascomycota</taxon>
        <taxon>Pezizomycotina</taxon>
        <taxon>Eurotiomycetes</taxon>
        <taxon>Chaetothyriomycetidae</taxon>
        <taxon>Chaetothyriales</taxon>
        <taxon>Herpotrichiellaceae</taxon>
        <taxon>Exophiala</taxon>
    </lineage>
</organism>
<dbReference type="VEuPathDB" id="FungiDB:A1O9_08565"/>
<keyword evidence="15" id="KW-0961">Cell wall biogenesis/degradation</keyword>
<dbReference type="GO" id="GO:0071555">
    <property type="term" value="P:cell wall organization"/>
    <property type="evidence" value="ECO:0007669"/>
    <property type="project" value="UniProtKB-KW"/>
</dbReference>
<dbReference type="SUPFAM" id="SSF56194">
    <property type="entry name" value="Uridine diphospho-N-Acetylenolpyruvylglucosamine reductase, MurB, C-terminal domain"/>
    <property type="match status" value="1"/>
</dbReference>
<dbReference type="Gene3D" id="3.30.43.10">
    <property type="entry name" value="Uridine Diphospho-n-acetylenolpyruvylglucosamine Reductase, domain 2"/>
    <property type="match status" value="1"/>
</dbReference>
<dbReference type="Proteomes" id="UP000027920">
    <property type="component" value="Unassembled WGS sequence"/>
</dbReference>
<comment type="pathway">
    <text evidence="4">Cell wall biogenesis; peptidoglycan biosynthesis.</text>
</comment>
<reference evidence="18 19" key="1">
    <citation type="submission" date="2013-03" db="EMBL/GenBank/DDBJ databases">
        <title>The Genome Sequence of Exophiala aquamarina CBS 119918.</title>
        <authorList>
            <consortium name="The Broad Institute Genomics Platform"/>
            <person name="Cuomo C."/>
            <person name="de Hoog S."/>
            <person name="Gorbushina A."/>
            <person name="Walker B."/>
            <person name="Young S.K."/>
            <person name="Zeng Q."/>
            <person name="Gargeya S."/>
            <person name="Fitzgerald M."/>
            <person name="Haas B."/>
            <person name="Abouelleil A."/>
            <person name="Allen A.W."/>
            <person name="Alvarado L."/>
            <person name="Arachchi H.M."/>
            <person name="Berlin A.M."/>
            <person name="Chapman S.B."/>
            <person name="Gainer-Dewar J."/>
            <person name="Goldberg J."/>
            <person name="Griggs A."/>
            <person name="Gujja S."/>
            <person name="Hansen M."/>
            <person name="Howarth C."/>
            <person name="Imamovic A."/>
            <person name="Ireland A."/>
            <person name="Larimer J."/>
            <person name="McCowan C."/>
            <person name="Murphy C."/>
            <person name="Pearson M."/>
            <person name="Poon T.W."/>
            <person name="Priest M."/>
            <person name="Roberts A."/>
            <person name="Saif S."/>
            <person name="Shea T."/>
            <person name="Sisk P."/>
            <person name="Sykes S."/>
            <person name="Wortman J."/>
            <person name="Nusbaum C."/>
            <person name="Birren B."/>
        </authorList>
    </citation>
    <scope>NUCLEOTIDE SEQUENCE [LARGE SCALE GENOMIC DNA]</scope>
    <source>
        <strain evidence="18 19">CBS 119918</strain>
    </source>
</reference>
<dbReference type="InterPro" id="IPR016166">
    <property type="entry name" value="FAD-bd_PCMH"/>
</dbReference>
<dbReference type="PANTHER" id="PTHR21071:SF4">
    <property type="entry name" value="UDP-N-ACETYLENOLPYRUVOYLGLUCOSAMINE REDUCTASE"/>
    <property type="match status" value="1"/>
</dbReference>
<comment type="caution">
    <text evidence="18">The sequence shown here is derived from an EMBL/GenBank/DDBJ whole genome shotgun (WGS) entry which is preliminary data.</text>
</comment>
<comment type="catalytic activity">
    <reaction evidence="16">
        <text>UDP-N-acetyl-alpha-D-muramate + NADP(+) = UDP-N-acetyl-3-O-(1-carboxyvinyl)-alpha-D-glucosamine + NADPH + H(+)</text>
        <dbReference type="Rhea" id="RHEA:12248"/>
        <dbReference type="ChEBI" id="CHEBI:15378"/>
        <dbReference type="ChEBI" id="CHEBI:57783"/>
        <dbReference type="ChEBI" id="CHEBI:58349"/>
        <dbReference type="ChEBI" id="CHEBI:68483"/>
        <dbReference type="ChEBI" id="CHEBI:70757"/>
        <dbReference type="EC" id="1.3.1.98"/>
    </reaction>
</comment>
<dbReference type="SUPFAM" id="SSF56176">
    <property type="entry name" value="FAD-binding/transporter-associated domain-like"/>
    <property type="match status" value="1"/>
</dbReference>
<dbReference type="InterPro" id="IPR003170">
    <property type="entry name" value="MurB"/>
</dbReference>
<keyword evidence="8" id="KW-0285">Flavoprotein</keyword>
<dbReference type="InterPro" id="IPR006094">
    <property type="entry name" value="Oxid_FAD_bind_N"/>
</dbReference>
<protein>
    <recommendedName>
        <fullName evidence="5">UDP-N-acetylmuramate dehydrogenase</fullName>
        <ecNumber evidence="5">1.3.1.98</ecNumber>
    </recommendedName>
</protein>
<feature type="domain" description="FAD-binding PCMH-type" evidence="17">
    <location>
        <begin position="28"/>
        <end position="198"/>
    </location>
</feature>
<dbReference type="HOGENOM" id="CLU_035304_0_0_1"/>